<keyword evidence="2" id="KW-1185">Reference proteome</keyword>
<sequence length="186" mass="20331">MTPLVVTTPSPIFNAAAGSVTQNPTSPINSTVPTSAIPLPEVVTLTPTPQATTVIEINDADASLMIRQQIATTPRLRFLENTTIAFEDQKLNLRAVSNDPTGQFGQGELVIRGYPEILGVRVIFRLESAEVEGQPVSPTFDPIIEALMNNMFQEMIGNRPAHAVEVRPGMLRLTLVEFAKSYPTWF</sequence>
<reference evidence="1 2" key="1">
    <citation type="submission" date="2021-03" db="EMBL/GenBank/DDBJ databases">
        <authorList>
            <person name="Grouzdev D.S."/>
        </authorList>
    </citation>
    <scope>NUCLEOTIDE SEQUENCE [LARGE SCALE GENOMIC DNA]</scope>
    <source>
        <strain evidence="1 2">M50-1</strain>
    </source>
</reference>
<dbReference type="Proteomes" id="UP001193081">
    <property type="component" value="Unassembled WGS sequence"/>
</dbReference>
<evidence type="ECO:0000313" key="2">
    <source>
        <dbReference type="Proteomes" id="UP001193081"/>
    </source>
</evidence>
<organism evidence="1 2">
    <name type="scientific">Candidatus Chloroploca mongolica</name>
    <dbReference type="NCBI Taxonomy" id="2528176"/>
    <lineage>
        <taxon>Bacteria</taxon>
        <taxon>Bacillati</taxon>
        <taxon>Chloroflexota</taxon>
        <taxon>Chloroflexia</taxon>
        <taxon>Chloroflexales</taxon>
        <taxon>Chloroflexineae</taxon>
        <taxon>Oscillochloridaceae</taxon>
        <taxon>Candidatus Chloroploca</taxon>
    </lineage>
</organism>
<name>A0ABS4D4V0_9CHLR</name>
<comment type="caution">
    <text evidence="1">The sequence shown here is derived from an EMBL/GenBank/DDBJ whole genome shotgun (WGS) entry which is preliminary data.</text>
</comment>
<dbReference type="EMBL" id="SIJK02000002">
    <property type="protein sequence ID" value="MBP1464460.1"/>
    <property type="molecule type" value="Genomic_DNA"/>
</dbReference>
<protein>
    <submittedName>
        <fullName evidence="1">Uncharacterized protein</fullName>
    </submittedName>
</protein>
<evidence type="ECO:0000313" key="1">
    <source>
        <dbReference type="EMBL" id="MBP1464460.1"/>
    </source>
</evidence>
<proteinExistence type="predicted"/>
<dbReference type="RefSeq" id="WP_135476183.1">
    <property type="nucleotide sequence ID" value="NZ_SIJK02000002.1"/>
</dbReference>
<gene>
    <name evidence="1" type="ORF">EYB53_001945</name>
</gene>
<accession>A0ABS4D4V0</accession>